<dbReference type="NCBIfam" id="TIGR02384">
    <property type="entry name" value="RelB_DinJ"/>
    <property type="match status" value="1"/>
</dbReference>
<sequence length="88" mass="9972">MRKAKTGTVRARINPLLKKDVESLFEKLGLSTTEAINLFYKQVKLRKGLPFNVVVPNKVTEKVFKDTDAGKSLVRCEDTEDMFNKLGI</sequence>
<comment type="caution">
    <text evidence="3">The sequence shown here is derived from an EMBL/GenBank/DDBJ whole genome shotgun (WGS) entry which is preliminary data.</text>
</comment>
<dbReference type="GO" id="GO:0000987">
    <property type="term" value="F:cis-regulatory region sequence-specific DNA binding"/>
    <property type="evidence" value="ECO:0007669"/>
    <property type="project" value="InterPro"/>
</dbReference>
<dbReference type="AlphaFoldDB" id="A0A1E3X422"/>
<dbReference type="Pfam" id="PF04221">
    <property type="entry name" value="RelB"/>
    <property type="match status" value="1"/>
</dbReference>
<reference evidence="3 4" key="1">
    <citation type="submission" date="2016-07" db="EMBL/GenBank/DDBJ databases">
        <title>Draft genome of Scalindua rubra, obtained from a brine-seawater interface in the Red Sea, sheds light on salt adaptation in anammox bacteria.</title>
        <authorList>
            <person name="Speth D.R."/>
            <person name="Lagkouvardos I."/>
            <person name="Wang Y."/>
            <person name="Qian P.-Y."/>
            <person name="Dutilh B.E."/>
            <person name="Jetten M.S."/>
        </authorList>
    </citation>
    <scope>NUCLEOTIDE SEQUENCE [LARGE SCALE GENOMIC DNA]</scope>
    <source>
        <strain evidence="3">BSI-1</strain>
    </source>
</reference>
<proteinExistence type="inferred from homology"/>
<dbReference type="Gene3D" id="1.10.1220.10">
    <property type="entry name" value="Met repressor-like"/>
    <property type="match status" value="1"/>
</dbReference>
<accession>A0A1E3X422</accession>
<dbReference type="GO" id="GO:0044010">
    <property type="term" value="P:single-species biofilm formation"/>
    <property type="evidence" value="ECO:0007669"/>
    <property type="project" value="InterPro"/>
</dbReference>
<dbReference type="InterPro" id="IPR007337">
    <property type="entry name" value="RelB/DinJ"/>
</dbReference>
<dbReference type="GO" id="GO:0006355">
    <property type="term" value="P:regulation of DNA-templated transcription"/>
    <property type="evidence" value="ECO:0007669"/>
    <property type="project" value="InterPro"/>
</dbReference>
<dbReference type="EMBL" id="MAYW01000238">
    <property type="protein sequence ID" value="ODS30358.1"/>
    <property type="molecule type" value="Genomic_DNA"/>
</dbReference>
<organism evidence="3 4">
    <name type="scientific">Candidatus Scalindua rubra</name>
    <dbReference type="NCBI Taxonomy" id="1872076"/>
    <lineage>
        <taxon>Bacteria</taxon>
        <taxon>Pseudomonadati</taxon>
        <taxon>Planctomycetota</taxon>
        <taxon>Candidatus Brocadiia</taxon>
        <taxon>Candidatus Brocadiales</taxon>
        <taxon>Candidatus Scalinduaceae</taxon>
        <taxon>Candidatus Scalindua</taxon>
    </lineage>
</organism>
<evidence type="ECO:0000313" key="4">
    <source>
        <dbReference type="Proteomes" id="UP000094056"/>
    </source>
</evidence>
<dbReference type="GO" id="GO:0006351">
    <property type="term" value="P:DNA-templated transcription"/>
    <property type="evidence" value="ECO:0007669"/>
    <property type="project" value="TreeGrafter"/>
</dbReference>
<evidence type="ECO:0000256" key="1">
    <source>
        <dbReference type="ARBA" id="ARBA00010562"/>
    </source>
</evidence>
<dbReference type="PANTHER" id="PTHR38781">
    <property type="entry name" value="ANTITOXIN DINJ-RELATED"/>
    <property type="match status" value="1"/>
</dbReference>
<gene>
    <name evidence="3" type="primary">dinJ</name>
    <name evidence="3" type="ORF">SCARUB_04533</name>
</gene>
<dbReference type="GO" id="GO:0015643">
    <property type="term" value="F:toxic substance binding"/>
    <property type="evidence" value="ECO:0007669"/>
    <property type="project" value="InterPro"/>
</dbReference>
<dbReference type="InterPro" id="IPR013321">
    <property type="entry name" value="Arc_rbn_hlx_hlx"/>
</dbReference>
<name>A0A1E3X422_9BACT</name>
<evidence type="ECO:0000256" key="2">
    <source>
        <dbReference type="ARBA" id="ARBA00022649"/>
    </source>
</evidence>
<comment type="similarity">
    <text evidence="1">Belongs to the RelB/DinJ antitoxin family.</text>
</comment>
<dbReference type="InterPro" id="IPR026262">
    <property type="entry name" value="DinJ"/>
</dbReference>
<protein>
    <submittedName>
        <fullName evidence="3">Antitoxin DinJ</fullName>
    </submittedName>
</protein>
<dbReference type="PIRSF" id="PIRSF003108">
    <property type="entry name" value="DinJ"/>
    <property type="match status" value="1"/>
</dbReference>
<evidence type="ECO:0000313" key="3">
    <source>
        <dbReference type="EMBL" id="ODS30358.1"/>
    </source>
</evidence>
<dbReference type="PANTHER" id="PTHR38781:SF1">
    <property type="entry name" value="ANTITOXIN DINJ-RELATED"/>
    <property type="match status" value="1"/>
</dbReference>
<dbReference type="Proteomes" id="UP000094056">
    <property type="component" value="Unassembled WGS sequence"/>
</dbReference>
<keyword evidence="2" id="KW-1277">Toxin-antitoxin system</keyword>